<name>A9P938_POPTR</name>
<accession>A9P938</accession>
<sequence>MDSTIKIPQNNHSLYLFFLERETSKNNTSPQIFFVFYHHKNK</sequence>
<evidence type="ECO:0000313" key="1">
    <source>
        <dbReference type="EMBL" id="ABK92891.1"/>
    </source>
</evidence>
<reference evidence="1" key="1">
    <citation type="journal article" date="2008" name="BMC Genomics">
        <title>Analysis of 4,664 high-quality sequence-finished poplar full-length cDNA clones and their utility for the discovery of genes responding to insect feeding.</title>
        <authorList>
            <person name="Ralph S.G."/>
            <person name="Chun H.J."/>
            <person name="Cooper D."/>
            <person name="Kirkpatrick R."/>
            <person name="Kolosova N."/>
            <person name="Gunter L."/>
            <person name="Tuskan G.A."/>
            <person name="Douglas C.J."/>
            <person name="Holt R.A."/>
            <person name="Jones S.J."/>
            <person name="Marra M.A."/>
            <person name="Bohlmann J."/>
        </authorList>
    </citation>
    <scope>NUCLEOTIDE SEQUENCE</scope>
    <source>
        <tissue evidence="1">Phloem and cambium</tissue>
    </source>
</reference>
<organism evidence="1">
    <name type="scientific">Populus trichocarpa</name>
    <name type="common">Western balsam poplar</name>
    <name type="synonym">Populus balsamifera subsp. trichocarpa</name>
    <dbReference type="NCBI Taxonomy" id="3694"/>
    <lineage>
        <taxon>Eukaryota</taxon>
        <taxon>Viridiplantae</taxon>
        <taxon>Streptophyta</taxon>
        <taxon>Embryophyta</taxon>
        <taxon>Tracheophyta</taxon>
        <taxon>Spermatophyta</taxon>
        <taxon>Magnoliopsida</taxon>
        <taxon>eudicotyledons</taxon>
        <taxon>Gunneridae</taxon>
        <taxon>Pentapetalae</taxon>
        <taxon>rosids</taxon>
        <taxon>fabids</taxon>
        <taxon>Malpighiales</taxon>
        <taxon>Salicaceae</taxon>
        <taxon>Saliceae</taxon>
        <taxon>Populus</taxon>
    </lineage>
</organism>
<dbReference type="AlphaFoldDB" id="A9P938"/>
<protein>
    <submittedName>
        <fullName evidence="1">Uncharacterized protein</fullName>
    </submittedName>
</protein>
<dbReference type="EMBL" id="EF144665">
    <property type="protein sequence ID" value="ABK92891.1"/>
    <property type="molecule type" value="mRNA"/>
</dbReference>
<proteinExistence type="evidence at transcript level"/>